<dbReference type="OrthoDB" id="10476023at2759"/>
<dbReference type="EMBL" id="LRBP01000001">
    <property type="protein sequence ID" value="OII75318.1"/>
    <property type="molecule type" value="Genomic_DNA"/>
</dbReference>
<dbReference type="AlphaFoldDB" id="A0A1J4MMB1"/>
<proteinExistence type="predicted"/>
<dbReference type="GeneID" id="39978630"/>
<gene>
    <name evidence="2" type="ORF">cubi_01839</name>
</gene>
<evidence type="ECO:0000313" key="3">
    <source>
        <dbReference type="Proteomes" id="UP000186176"/>
    </source>
</evidence>
<keyword evidence="1" id="KW-0732">Signal</keyword>
<dbReference type="RefSeq" id="XP_028876325.1">
    <property type="nucleotide sequence ID" value="XM_029018851.1"/>
</dbReference>
<organism evidence="2 3">
    <name type="scientific">Cryptosporidium ubiquitum</name>
    <dbReference type="NCBI Taxonomy" id="857276"/>
    <lineage>
        <taxon>Eukaryota</taxon>
        <taxon>Sar</taxon>
        <taxon>Alveolata</taxon>
        <taxon>Apicomplexa</taxon>
        <taxon>Conoidasida</taxon>
        <taxon>Coccidia</taxon>
        <taxon>Eucoccidiorida</taxon>
        <taxon>Eimeriorina</taxon>
        <taxon>Cryptosporidiidae</taxon>
        <taxon>Cryptosporidium</taxon>
    </lineage>
</organism>
<accession>A0A1J4MMB1</accession>
<evidence type="ECO:0000313" key="2">
    <source>
        <dbReference type="EMBL" id="OII75318.1"/>
    </source>
</evidence>
<evidence type="ECO:0000256" key="1">
    <source>
        <dbReference type="SAM" id="SignalP"/>
    </source>
</evidence>
<feature type="chain" id="PRO_5013176204" description="Secreted ookinete protein" evidence="1">
    <location>
        <begin position="18"/>
        <end position="146"/>
    </location>
</feature>
<comment type="caution">
    <text evidence="2">The sequence shown here is derived from an EMBL/GenBank/DDBJ whole genome shotgun (WGS) entry which is preliminary data.</text>
</comment>
<name>A0A1J4MMB1_9CRYT</name>
<reference evidence="2 3" key="1">
    <citation type="submission" date="2016-10" db="EMBL/GenBank/DDBJ databases">
        <title>Reductive evolution of mitochondrial metabolism and differential evolution of invasion-related proteins in Cryptosporidium.</title>
        <authorList>
            <person name="Liu S."/>
            <person name="Roellig D.M."/>
            <person name="Guo Y."/>
            <person name="Li N."/>
            <person name="Frace M.A."/>
            <person name="Tang K."/>
            <person name="Zhang L."/>
            <person name="Feng Y."/>
            <person name="Xiao L."/>
        </authorList>
    </citation>
    <scope>NUCLEOTIDE SEQUENCE [LARGE SCALE GENOMIC DNA]</scope>
    <source>
        <strain evidence="2">39726</strain>
    </source>
</reference>
<feature type="signal peptide" evidence="1">
    <location>
        <begin position="1"/>
        <end position="17"/>
    </location>
</feature>
<evidence type="ECO:0008006" key="4">
    <source>
        <dbReference type="Google" id="ProtNLM"/>
    </source>
</evidence>
<dbReference type="Proteomes" id="UP000186176">
    <property type="component" value="Unassembled WGS sequence"/>
</dbReference>
<protein>
    <recommendedName>
        <fullName evidence="4">Secreted ookinete protein</fullName>
    </recommendedName>
</protein>
<keyword evidence="3" id="KW-1185">Reference proteome</keyword>
<dbReference type="VEuPathDB" id="CryptoDB:cubi_01839"/>
<sequence length="146" mass="16417">MNLLIFIIFLLFPISNSIRPENEGFNNKIIFENKRILVIEIAGKINKLEEGLKRNSLNNTLNSINNKVSEELTKGLLGYVSKHTLANFKDPTNMGENVSELRNSSDLEIDSKNNTEHKGADEVQINGLNSKLDNISNSIAITRFQT</sequence>